<evidence type="ECO:0000256" key="7">
    <source>
        <dbReference type="ARBA" id="ARBA00032933"/>
    </source>
</evidence>
<keyword evidence="12" id="KW-1185">Reference proteome</keyword>
<dbReference type="PROSITE" id="PS00806">
    <property type="entry name" value="ALDOLASE_CLASS_II_2"/>
    <property type="match status" value="1"/>
</dbReference>
<feature type="binding site" evidence="10">
    <location>
        <position position="188"/>
    </location>
    <ligand>
        <name>Zn(2+)</name>
        <dbReference type="ChEBI" id="CHEBI:29105"/>
        <label>1</label>
        <note>catalytic</note>
    </ligand>
</feature>
<feature type="binding site" evidence="9">
    <location>
        <position position="189"/>
    </location>
    <ligand>
        <name>dihydroxyacetone phosphate</name>
        <dbReference type="ChEBI" id="CHEBI:57642"/>
    </ligand>
</feature>
<feature type="binding site" evidence="10">
    <location>
        <position position="216"/>
    </location>
    <ligand>
        <name>Zn(2+)</name>
        <dbReference type="ChEBI" id="CHEBI:29105"/>
        <label>1</label>
        <note>catalytic</note>
    </ligand>
</feature>
<dbReference type="eggNOG" id="COG0191">
    <property type="taxonomic scope" value="Bacteria"/>
</dbReference>
<dbReference type="CDD" id="cd00947">
    <property type="entry name" value="TBP_aldolase_IIB"/>
    <property type="match status" value="1"/>
</dbReference>
<feature type="binding site" evidence="10">
    <location>
        <position position="142"/>
    </location>
    <ligand>
        <name>Zn(2+)</name>
        <dbReference type="ChEBI" id="CHEBI:29105"/>
        <label>2</label>
    </ligand>
</feature>
<proteinExistence type="predicted"/>
<dbReference type="SUPFAM" id="SSF51569">
    <property type="entry name" value="Aldolase"/>
    <property type="match status" value="1"/>
</dbReference>
<dbReference type="PIRSF" id="PIRSF001359">
    <property type="entry name" value="F_bP_aldolase_II"/>
    <property type="match status" value="1"/>
</dbReference>
<dbReference type="NCBIfam" id="NF009374">
    <property type="entry name" value="PRK12737.1"/>
    <property type="match status" value="1"/>
</dbReference>
<name>V9W8Q6_9BACL</name>
<dbReference type="GO" id="GO:0009025">
    <property type="term" value="F:tagatose-bisphosphate aldolase activity"/>
    <property type="evidence" value="ECO:0007669"/>
    <property type="project" value="UniProtKB-EC"/>
</dbReference>
<dbReference type="Gene3D" id="3.20.20.70">
    <property type="entry name" value="Aldolase class I"/>
    <property type="match status" value="1"/>
</dbReference>
<keyword evidence="5 11" id="KW-0456">Lyase</keyword>
<dbReference type="NCBIfam" id="NF006626">
    <property type="entry name" value="PRK09195.1"/>
    <property type="match status" value="1"/>
</dbReference>
<dbReference type="EMBL" id="CP003355">
    <property type="protein sequence ID" value="AHD05497.1"/>
    <property type="molecule type" value="Genomic_DNA"/>
</dbReference>
<keyword evidence="3 10" id="KW-0479">Metal-binding</keyword>
<dbReference type="GO" id="GO:0008270">
    <property type="term" value="F:zinc ion binding"/>
    <property type="evidence" value="ECO:0007669"/>
    <property type="project" value="InterPro"/>
</dbReference>
<feature type="active site" description="Proton donor" evidence="8">
    <location>
        <position position="90"/>
    </location>
</feature>
<dbReference type="PANTHER" id="PTHR30304:SF0">
    <property type="entry name" value="D-TAGATOSE-1,6-BISPHOSPHATE ALDOLASE SUBUNIT GATY-RELATED"/>
    <property type="match status" value="1"/>
</dbReference>
<dbReference type="GO" id="GO:0005975">
    <property type="term" value="P:carbohydrate metabolic process"/>
    <property type="evidence" value="ECO:0007669"/>
    <property type="project" value="InterPro"/>
</dbReference>
<dbReference type="InterPro" id="IPR013785">
    <property type="entry name" value="Aldolase_TIM"/>
</dbReference>
<dbReference type="PATRIC" id="fig|697284.3.peg.1612"/>
<dbReference type="FunFam" id="3.20.20.70:FF:000043">
    <property type="entry name" value="D-tagatose-1,6-bisphosphate aldolase subunit GatY"/>
    <property type="match status" value="1"/>
</dbReference>
<dbReference type="Proteomes" id="UP000029431">
    <property type="component" value="Chromosome"/>
</dbReference>
<comment type="cofactor">
    <cofactor evidence="10">
        <name>Zn(2+)</name>
        <dbReference type="ChEBI" id="CHEBI:29105"/>
    </cofactor>
    <text evidence="10">Binds 2 Zn(2+) ions per subunit. One is catalytic and the other provides a structural contribution.</text>
</comment>
<evidence type="ECO:0000256" key="5">
    <source>
        <dbReference type="ARBA" id="ARBA00023239"/>
    </source>
</evidence>
<dbReference type="NCBIfam" id="TIGR00167">
    <property type="entry name" value="cbbA"/>
    <property type="match status" value="1"/>
</dbReference>
<dbReference type="InterPro" id="IPR000771">
    <property type="entry name" value="FBA_II"/>
</dbReference>
<keyword evidence="4 10" id="KW-0862">Zinc</keyword>
<feature type="binding site" evidence="9">
    <location>
        <begin position="238"/>
        <end position="241"/>
    </location>
    <ligand>
        <name>dihydroxyacetone phosphate</name>
        <dbReference type="ChEBI" id="CHEBI:57642"/>
    </ligand>
</feature>
<dbReference type="InterPro" id="IPR011288">
    <property type="entry name" value="TagBP_ald_KbaY/GatY"/>
</dbReference>
<dbReference type="HOGENOM" id="CLU_040088_0_1_9"/>
<dbReference type="Pfam" id="PF01116">
    <property type="entry name" value="F_bP_aldolase"/>
    <property type="match status" value="1"/>
</dbReference>
<feature type="binding site" evidence="9">
    <location>
        <begin position="217"/>
        <end position="219"/>
    </location>
    <ligand>
        <name>dihydroxyacetone phosphate</name>
        <dbReference type="ChEBI" id="CHEBI:57642"/>
    </ligand>
</feature>
<dbReference type="InterPro" id="IPR050246">
    <property type="entry name" value="Class_II_FBP_aldolase"/>
</dbReference>
<dbReference type="UniPathway" id="UPA00704">
    <property type="reaction ID" value="UER00716"/>
</dbReference>
<feature type="binding site" evidence="10">
    <location>
        <position position="91"/>
    </location>
    <ligand>
        <name>Zn(2+)</name>
        <dbReference type="ChEBI" id="CHEBI:29105"/>
        <label>1</label>
        <note>catalytic</note>
    </ligand>
</feature>
<dbReference type="EC" id="4.1.2.40" evidence="2"/>
<accession>V9W8Q6</accession>
<evidence type="ECO:0000256" key="8">
    <source>
        <dbReference type="PIRSR" id="PIRSR001359-1"/>
    </source>
</evidence>
<evidence type="ECO:0000256" key="6">
    <source>
        <dbReference type="ARBA" id="ARBA00031246"/>
    </source>
</evidence>
<evidence type="ECO:0000313" key="12">
    <source>
        <dbReference type="Proteomes" id="UP000029431"/>
    </source>
</evidence>
<sequence>MTNQVQQIRTVQNTKHMLLHAQQHQYAVPAFNIHNLETIQVIVETAEELRSPVILAATPGTFNYGGRDYIQAIVEAAARRSTVPIALHLDHHETLEDIQASVELGTRSVMIDASHHPFQDNIAIVNEVVEYAHAHDATVEAELGRLGGQEDDLVVDVADSFYTDPASAQTFVEQTGIDSLAVAIGTAHGLYKSEPKLDFERLADIRKIVDIPLVLHGASGIPAADVRRCIGLGCCKVNIATELKIPFSGALRQYLMEHPEANDPRKYMAPAKQVMKQVVAEKIQMCMSEGRY</sequence>
<evidence type="ECO:0000256" key="2">
    <source>
        <dbReference type="ARBA" id="ARBA00012905"/>
    </source>
</evidence>
<gene>
    <name evidence="11" type="primary">gatY2</name>
    <name evidence="11" type="ORF">ERIC2_c16750</name>
</gene>
<comment type="pathway">
    <text evidence="1">Carbohydrate metabolism; D-tagatose 6-phosphate degradation; D-glyceraldehyde 3-phosphate and glycerone phosphate from D-tagatose 6-phosphate: step 2/2.</text>
</comment>
<dbReference type="GO" id="GO:2001059">
    <property type="term" value="P:D-tagatose 6-phosphate catabolic process"/>
    <property type="evidence" value="ECO:0007669"/>
    <property type="project" value="UniProtKB-UniPathway"/>
</dbReference>
<organism evidence="11 12">
    <name type="scientific">Paenibacillus larvae subsp. larvae DSM 25430</name>
    <dbReference type="NCBI Taxonomy" id="697284"/>
    <lineage>
        <taxon>Bacteria</taxon>
        <taxon>Bacillati</taxon>
        <taxon>Bacillota</taxon>
        <taxon>Bacilli</taxon>
        <taxon>Bacillales</taxon>
        <taxon>Paenibacillaceae</taxon>
        <taxon>Paenibacillus</taxon>
    </lineage>
</organism>
<dbReference type="RefSeq" id="WP_024093974.1">
    <property type="nucleotide sequence ID" value="NC_023134.1"/>
</dbReference>
<protein>
    <recommendedName>
        <fullName evidence="2">tagatose-bisphosphate aldolase</fullName>
        <ecNumber evidence="2">4.1.2.40</ecNumber>
    </recommendedName>
    <alternativeName>
        <fullName evidence="7">D-tagatose-bisphosphate aldolase class II</fullName>
    </alternativeName>
    <alternativeName>
        <fullName evidence="6">Tagatose-bisphosphate aldolase</fullName>
    </alternativeName>
</protein>
<evidence type="ECO:0000256" key="1">
    <source>
        <dbReference type="ARBA" id="ARBA00005191"/>
    </source>
</evidence>
<dbReference type="AlphaFoldDB" id="V9W8Q6"/>
<dbReference type="KEGG" id="plv:ERIC2_c16750"/>
<dbReference type="NCBIfam" id="TIGR01858">
    <property type="entry name" value="tag_bisphos_ald"/>
    <property type="match status" value="1"/>
</dbReference>
<evidence type="ECO:0000256" key="4">
    <source>
        <dbReference type="ARBA" id="ARBA00022833"/>
    </source>
</evidence>
<evidence type="ECO:0000313" key="11">
    <source>
        <dbReference type="EMBL" id="AHD05497.1"/>
    </source>
</evidence>
<evidence type="ECO:0000256" key="3">
    <source>
        <dbReference type="ARBA" id="ARBA00022723"/>
    </source>
</evidence>
<reference evidence="11 12" key="1">
    <citation type="journal article" date="2014" name="PLoS ONE">
        <title>How to Kill the Honey Bee Larva: Genomic Potential and Virulence Mechanisms of Paenibacillus larvae.</title>
        <authorList>
            <person name="Djukic M."/>
            <person name="Brzuszkiewicz E."/>
            <person name="Funfhaus A."/>
            <person name="Voss J."/>
            <person name="Gollnow K."/>
            <person name="Poppinga L."/>
            <person name="Liesegang H."/>
            <person name="Garcia-Gonzalez E."/>
            <person name="Genersch E."/>
            <person name="Daniel R."/>
        </authorList>
    </citation>
    <scope>NUCLEOTIDE SEQUENCE [LARGE SCALE GENOMIC DNA]</scope>
    <source>
        <strain evidence="11 12">DSM 25430</strain>
    </source>
</reference>
<evidence type="ECO:0000256" key="9">
    <source>
        <dbReference type="PIRSR" id="PIRSR001359-2"/>
    </source>
</evidence>
<feature type="binding site" evidence="10">
    <location>
        <position position="112"/>
    </location>
    <ligand>
        <name>Zn(2+)</name>
        <dbReference type="ChEBI" id="CHEBI:29105"/>
        <label>2</label>
    </ligand>
</feature>
<evidence type="ECO:0000256" key="10">
    <source>
        <dbReference type="PIRSR" id="PIRSR001359-3"/>
    </source>
</evidence>
<dbReference type="PANTHER" id="PTHR30304">
    <property type="entry name" value="D-TAGATOSE-1,6-BISPHOSPHATE ALDOLASE"/>
    <property type="match status" value="1"/>
</dbReference>
<dbReference type="GO" id="GO:0005829">
    <property type="term" value="C:cytosol"/>
    <property type="evidence" value="ECO:0007669"/>
    <property type="project" value="TreeGrafter"/>
</dbReference>